<evidence type="ECO:0000256" key="1">
    <source>
        <dbReference type="ARBA" id="ARBA00008140"/>
    </source>
</evidence>
<dbReference type="GO" id="GO:0036128">
    <property type="term" value="C:CatSper complex"/>
    <property type="evidence" value="ECO:0007669"/>
    <property type="project" value="InterPro"/>
</dbReference>
<evidence type="ECO:0000256" key="4">
    <source>
        <dbReference type="ARBA" id="ARBA00022670"/>
    </source>
</evidence>
<evidence type="ECO:0000256" key="2">
    <source>
        <dbReference type="ARBA" id="ARBA00010246"/>
    </source>
</evidence>
<keyword evidence="5" id="KW-0732">Signal</keyword>
<proteinExistence type="inferred from homology"/>
<dbReference type="GO" id="GO:0008233">
    <property type="term" value="F:peptidase activity"/>
    <property type="evidence" value="ECO:0007669"/>
    <property type="project" value="UniProtKB-KW"/>
</dbReference>
<dbReference type="GO" id="GO:0048240">
    <property type="term" value="P:sperm capacitation"/>
    <property type="evidence" value="ECO:0007669"/>
    <property type="project" value="TreeGrafter"/>
</dbReference>
<evidence type="ECO:0000313" key="10">
    <source>
        <dbReference type="EMBL" id="EPQ16342.1"/>
    </source>
</evidence>
<dbReference type="Pfam" id="PF22843">
    <property type="entry name" value="CATSPERE_NTD2"/>
    <property type="match status" value="1"/>
</dbReference>
<dbReference type="PROSITE" id="PS51858">
    <property type="entry name" value="PPPDE"/>
    <property type="match status" value="1"/>
</dbReference>
<evidence type="ECO:0000259" key="9">
    <source>
        <dbReference type="PROSITE" id="PS51858"/>
    </source>
</evidence>
<gene>
    <name evidence="10" type="ORF">D623_10019238</name>
</gene>
<feature type="non-terminal residue" evidence="10">
    <location>
        <position position="1"/>
    </location>
</feature>
<comment type="similarity">
    <text evidence="1">Belongs to the DeSI family.</text>
</comment>
<evidence type="ECO:0000256" key="5">
    <source>
        <dbReference type="ARBA" id="ARBA00022729"/>
    </source>
</evidence>
<keyword evidence="11" id="KW-1185">Reference proteome</keyword>
<dbReference type="eggNOG" id="ENOG502R8SD">
    <property type="taxonomic scope" value="Eukaryota"/>
</dbReference>
<dbReference type="GO" id="GO:0097228">
    <property type="term" value="C:sperm principal piece"/>
    <property type="evidence" value="ECO:0007669"/>
    <property type="project" value="TreeGrafter"/>
</dbReference>
<name>S7Q641_MYOBR</name>
<dbReference type="InterPro" id="IPR028751">
    <property type="entry name" value="CATSPERD/E"/>
</dbReference>
<dbReference type="InterPro" id="IPR042266">
    <property type="entry name" value="PPPDE_sf"/>
</dbReference>
<dbReference type="GO" id="GO:0008474">
    <property type="term" value="F:palmitoyl-(protein) hydrolase activity"/>
    <property type="evidence" value="ECO:0007669"/>
    <property type="project" value="UniProtKB-EC"/>
</dbReference>
<dbReference type="EMBL" id="KE164251">
    <property type="protein sequence ID" value="EPQ16342.1"/>
    <property type="molecule type" value="Genomic_DNA"/>
</dbReference>
<dbReference type="Pfam" id="PF22844">
    <property type="entry name" value="Beta-prop_CATSPERE"/>
    <property type="match status" value="1"/>
</dbReference>
<dbReference type="PANTHER" id="PTHR33722">
    <property type="entry name" value="CATION CHANNEL SPERM-ASSOCIATED PROTEIN SUBUNIT DELTA-RELATED"/>
    <property type="match status" value="1"/>
</dbReference>
<dbReference type="SMART" id="SM01179">
    <property type="entry name" value="DUF862"/>
    <property type="match status" value="1"/>
</dbReference>
<evidence type="ECO:0000256" key="7">
    <source>
        <dbReference type="ARBA" id="ARBA00023180"/>
    </source>
</evidence>
<dbReference type="GO" id="GO:0006508">
    <property type="term" value="P:proteolysis"/>
    <property type="evidence" value="ECO:0007669"/>
    <property type="project" value="UniProtKB-KW"/>
</dbReference>
<dbReference type="Gene3D" id="3.90.1720.30">
    <property type="entry name" value="PPPDE domains"/>
    <property type="match status" value="1"/>
</dbReference>
<keyword evidence="7" id="KW-0325">Glycoprotein</keyword>
<keyword evidence="6" id="KW-0378">Hydrolase</keyword>
<comment type="catalytic activity">
    <reaction evidence="8">
        <text>S-hexadecanoyl-L-cysteinyl-[protein] + H2O = L-cysteinyl-[protein] + hexadecanoate + H(+)</text>
        <dbReference type="Rhea" id="RHEA:19233"/>
        <dbReference type="Rhea" id="RHEA-COMP:10131"/>
        <dbReference type="Rhea" id="RHEA-COMP:11032"/>
        <dbReference type="ChEBI" id="CHEBI:7896"/>
        <dbReference type="ChEBI" id="CHEBI:15377"/>
        <dbReference type="ChEBI" id="CHEBI:15378"/>
        <dbReference type="ChEBI" id="CHEBI:29950"/>
        <dbReference type="ChEBI" id="CHEBI:74151"/>
        <dbReference type="EC" id="3.1.2.22"/>
    </reaction>
    <physiologicalReaction direction="left-to-right" evidence="8">
        <dbReference type="Rhea" id="RHEA:19234"/>
    </physiologicalReaction>
</comment>
<organism evidence="10 11">
    <name type="scientific">Myotis brandtii</name>
    <name type="common">Brandt's bat</name>
    <dbReference type="NCBI Taxonomy" id="109478"/>
    <lineage>
        <taxon>Eukaryota</taxon>
        <taxon>Metazoa</taxon>
        <taxon>Chordata</taxon>
        <taxon>Craniata</taxon>
        <taxon>Vertebrata</taxon>
        <taxon>Euteleostomi</taxon>
        <taxon>Mammalia</taxon>
        <taxon>Eutheria</taxon>
        <taxon>Laurasiatheria</taxon>
        <taxon>Chiroptera</taxon>
        <taxon>Yangochiroptera</taxon>
        <taxon>Vespertilionidae</taxon>
        <taxon>Myotis</taxon>
    </lineage>
</organism>
<dbReference type="GO" id="GO:0030317">
    <property type="term" value="P:flagellated sperm motility"/>
    <property type="evidence" value="ECO:0007669"/>
    <property type="project" value="TreeGrafter"/>
</dbReference>
<dbReference type="InterPro" id="IPR008580">
    <property type="entry name" value="PPPDE_dom"/>
</dbReference>
<accession>S7Q641</accession>
<evidence type="ECO:0000313" key="11">
    <source>
        <dbReference type="Proteomes" id="UP000052978"/>
    </source>
</evidence>
<sequence>NSFVLTKQFATLGQKPAIHTFLKKRIYHADEKLEDGAWHISIPMSANDKIKEIRGNQVTFQDCFVANILFLLGFPWFTIPEVPGFLPISSPLGSQLMIAWDTCVPASIVLVADMETFQTNDSFHTWTRIRVPPNILTDEERSNVSDVNLSRDGIFFLINGILYLKSSTRFAKLGSKENLPEGEIIGIKTRKWCWHSYLAKANKRSSMAIWTKNELYLGYAHLKFVKIIDTKRLGEILHIIPTATLTIHNIEYTAHPLELGLLLNICVTCNVMKKIHLVIYNEDSGQWVHKDFSLNVTIDSVITPYFLYSSIPELIVWDKHRIYYFYDNFTTTGVLQTPTEFGNLSKLSHDSIIHTTFIDYFGNILVKMENNILFHSKINIRDAVKLPLWTNTLTKSALFWNLFNEINFVHVLGNGTLYVQEYPTSLEVQSITFKTKEKCPFVTFHTNIYHVFYILDKGENLSGWAQIVYPENNGLYIIVEPYGPKLLKEKYSVNYEIASGFCTKTLLLTFFQTVNYEAVDDYYKKQYQNTGLMLMQVRPSEYSKACPIPPKRVKYSWRKYGCPLKFDFKEKFHPLLQLYNKNGFIKDVDANFIVWEIHGRNDYTYNLTMQKSGCLNEAQTWDKMITLNKNRSLEDVWGPENYKHCFSYGIGKPGDLSQPYEIINKSNRNHLVWPLPHTGMYVFRVKILDPNYRESVVLGSTDFLEDEVEKIVEELGKEYKGNAYHLMHKNCNHFSSALSEILCGKEIPRWINRLAYFSSCIPFLQSCLPKEWLTPAALQSSVSQELQGELEEAEDAVASAAAAAGSRPGRHTKL</sequence>
<dbReference type="Pfam" id="PF05903">
    <property type="entry name" value="Peptidase_C97"/>
    <property type="match status" value="1"/>
</dbReference>
<protein>
    <recommendedName>
        <fullName evidence="3">palmitoyl-protein hydrolase</fullName>
        <ecNumber evidence="3">3.1.2.22</ecNumber>
    </recommendedName>
</protein>
<dbReference type="InterPro" id="IPR053816">
    <property type="entry name" value="CATSPERE_beta-prop"/>
</dbReference>
<evidence type="ECO:0000256" key="8">
    <source>
        <dbReference type="ARBA" id="ARBA00047409"/>
    </source>
</evidence>
<dbReference type="EC" id="3.1.2.22" evidence="3"/>
<evidence type="ECO:0000256" key="6">
    <source>
        <dbReference type="ARBA" id="ARBA00022801"/>
    </source>
</evidence>
<comment type="similarity">
    <text evidence="2">Belongs to the CATSPERD family.</text>
</comment>
<dbReference type="Pfam" id="PF22849">
    <property type="entry name" value="CATSPERE_Ig-like"/>
    <property type="match status" value="1"/>
</dbReference>
<evidence type="ECO:0000256" key="3">
    <source>
        <dbReference type="ARBA" id="ARBA00012423"/>
    </source>
</evidence>
<dbReference type="Proteomes" id="UP000052978">
    <property type="component" value="Unassembled WGS sequence"/>
</dbReference>
<keyword evidence="4" id="KW-0645">Protease</keyword>
<dbReference type="PANTHER" id="PTHR33722:SF3">
    <property type="entry name" value="CATION CHANNEL SPERM-ASSOCIATED AUXILIARY SUBUNIT EPSILON"/>
    <property type="match status" value="1"/>
</dbReference>
<feature type="domain" description="PPPDE" evidence="9">
    <location>
        <begin position="588"/>
        <end position="772"/>
    </location>
</feature>
<dbReference type="InterPro" id="IPR053817">
    <property type="entry name" value="CATSPERE_NTD2"/>
</dbReference>
<dbReference type="AlphaFoldDB" id="S7Q641"/>
<dbReference type="InterPro" id="IPR053815">
    <property type="entry name" value="CATSPERE_Ig-like"/>
</dbReference>
<reference evidence="10 11" key="1">
    <citation type="journal article" date="2013" name="Nat. Commun.">
        <title>Genome analysis reveals insights into physiology and longevity of the Brandt's bat Myotis brandtii.</title>
        <authorList>
            <person name="Seim I."/>
            <person name="Fang X."/>
            <person name="Xiong Z."/>
            <person name="Lobanov A.V."/>
            <person name="Huang Z."/>
            <person name="Ma S."/>
            <person name="Feng Y."/>
            <person name="Turanov A.A."/>
            <person name="Zhu Y."/>
            <person name="Lenz T.L."/>
            <person name="Gerashchenko M.V."/>
            <person name="Fan D."/>
            <person name="Hee Yim S."/>
            <person name="Yao X."/>
            <person name="Jordan D."/>
            <person name="Xiong Y."/>
            <person name="Ma Y."/>
            <person name="Lyapunov A.N."/>
            <person name="Chen G."/>
            <person name="Kulakova O.I."/>
            <person name="Sun Y."/>
            <person name="Lee S.G."/>
            <person name="Bronson R.T."/>
            <person name="Moskalev A.A."/>
            <person name="Sunyaev S.R."/>
            <person name="Zhang G."/>
            <person name="Krogh A."/>
            <person name="Wang J."/>
            <person name="Gladyshev V.N."/>
        </authorList>
    </citation>
    <scope>NUCLEOTIDE SEQUENCE [LARGE SCALE GENOMIC DNA]</scope>
</reference>